<dbReference type="Pfam" id="PF01607">
    <property type="entry name" value="CBM_14"/>
    <property type="match status" value="1"/>
</dbReference>
<dbReference type="SMART" id="SM00494">
    <property type="entry name" value="ChtBD2"/>
    <property type="match status" value="1"/>
</dbReference>
<feature type="compositionally biased region" description="Basic and acidic residues" evidence="1">
    <location>
        <begin position="352"/>
        <end position="361"/>
    </location>
</feature>
<dbReference type="PROSITE" id="PS50940">
    <property type="entry name" value="CHIT_BIND_II"/>
    <property type="match status" value="1"/>
</dbReference>
<organism evidence="3 4">
    <name type="scientific">Mytilus galloprovincialis</name>
    <name type="common">Mediterranean mussel</name>
    <dbReference type="NCBI Taxonomy" id="29158"/>
    <lineage>
        <taxon>Eukaryota</taxon>
        <taxon>Metazoa</taxon>
        <taxon>Spiralia</taxon>
        <taxon>Lophotrochozoa</taxon>
        <taxon>Mollusca</taxon>
        <taxon>Bivalvia</taxon>
        <taxon>Autobranchia</taxon>
        <taxon>Pteriomorphia</taxon>
        <taxon>Mytilida</taxon>
        <taxon>Mytiloidea</taxon>
        <taxon>Mytilidae</taxon>
        <taxon>Mytilinae</taxon>
        <taxon>Mytilus</taxon>
    </lineage>
</organism>
<evidence type="ECO:0000256" key="1">
    <source>
        <dbReference type="SAM" id="MobiDB-lite"/>
    </source>
</evidence>
<feature type="region of interest" description="Disordered" evidence="1">
    <location>
        <begin position="256"/>
        <end position="281"/>
    </location>
</feature>
<dbReference type="InterPro" id="IPR041249">
    <property type="entry name" value="HEPN_DZIP3"/>
</dbReference>
<dbReference type="SUPFAM" id="SSF57625">
    <property type="entry name" value="Invertebrate chitin-binding proteins"/>
    <property type="match status" value="1"/>
</dbReference>
<comment type="caution">
    <text evidence="3">The sequence shown here is derived from an EMBL/GenBank/DDBJ whole genome shotgun (WGS) entry which is preliminary data.</text>
</comment>
<dbReference type="AlphaFoldDB" id="A0A8B6CXR5"/>
<gene>
    <name evidence="3" type="ORF">MGAL_10B052035</name>
</gene>
<reference evidence="3" key="1">
    <citation type="submission" date="2018-11" db="EMBL/GenBank/DDBJ databases">
        <authorList>
            <person name="Alioto T."/>
            <person name="Alioto T."/>
        </authorList>
    </citation>
    <scope>NUCLEOTIDE SEQUENCE</scope>
</reference>
<name>A0A8B6CXR5_MYTGA</name>
<sequence length="766" mass="85588">MTDSIALEEEHFVRMSLLLTGISPRSVRILFDKEFAPICLHATLKKEFSKLRGLKHDHVITQLQWNLLNPKFPDVPSSKKFDATLMILLLRHLTTLIPPHAGYDTLPKSSETTPASDLARIKYYRNFLAHLEDATIESTEFIQAWDDITGIIDFTGDRVKDERGNTQILIDQTKDDYSKTRKRKLNNAENGAGHMNTNNKLVDGLFKSKIGEHSNAACGREEPNPNLSSSDTSNASSEPYVIWTEANQVHTNPNFIGDSGESGSDAAYTPTTSINSDYDDPTTKKFMLQPGIHVPSNMKDTPNFNNIMRMGNMQFLLQHQVTSSHSSFHNNDVKLNDENEGESEPDQTSNSSRHDRTTWPKIDRPTVDEVLNSITLVDNDVKLNDNNIAGCNPHQELDTRDHVYLPSDDVSIQSSSYFKSQKKKCNWRKWIIIIFVYSCLSVVAALIVQNEYGSKKETPGDPPTPSLIVDKCENDISTATVGEQICIPYTQQFTSNPSGIQVKQVSSQYLSALPSFSINVSSDTVSQKKENWIVYFNISRPDQQLRLMKENATCDSIGIYEITIEYDDGNFTSFKFEISFKDPQLKQIVTRINYNIHVHCEMTKTCMASSLALFVNDGGSSRLIPDIDVCSFTDKNSGTTVSADAIIHVSQLSENQTISCVPLMTNMELAANLTSTSGIPVCEGDCVPDCTDDPQGEAYFSDKNDCTKFYQCSNGQLVSQSCSQSTYWSTSKCTCVHFNDEICNKDTNRFLSPILSIEKCANASLA</sequence>
<dbReference type="GO" id="GO:0005576">
    <property type="term" value="C:extracellular region"/>
    <property type="evidence" value="ECO:0007669"/>
    <property type="project" value="InterPro"/>
</dbReference>
<evidence type="ECO:0000313" key="4">
    <source>
        <dbReference type="Proteomes" id="UP000596742"/>
    </source>
</evidence>
<dbReference type="InterPro" id="IPR002557">
    <property type="entry name" value="Chitin-bd_dom"/>
</dbReference>
<evidence type="ECO:0000259" key="2">
    <source>
        <dbReference type="PROSITE" id="PS50940"/>
    </source>
</evidence>
<proteinExistence type="predicted"/>
<protein>
    <recommendedName>
        <fullName evidence="2">Chitin-binding type-2 domain-containing protein</fullName>
    </recommendedName>
</protein>
<feature type="domain" description="Chitin-binding type-2" evidence="2">
    <location>
        <begin position="687"/>
        <end position="745"/>
    </location>
</feature>
<feature type="region of interest" description="Disordered" evidence="1">
    <location>
        <begin position="321"/>
        <end position="361"/>
    </location>
</feature>
<accession>A0A8B6CXR5</accession>
<dbReference type="OrthoDB" id="6159731at2759"/>
<evidence type="ECO:0000313" key="3">
    <source>
        <dbReference type="EMBL" id="VDI12039.1"/>
    </source>
</evidence>
<dbReference type="Gene3D" id="2.170.140.10">
    <property type="entry name" value="Chitin binding domain"/>
    <property type="match status" value="1"/>
</dbReference>
<dbReference type="GO" id="GO:0008061">
    <property type="term" value="F:chitin binding"/>
    <property type="evidence" value="ECO:0007669"/>
    <property type="project" value="InterPro"/>
</dbReference>
<dbReference type="InterPro" id="IPR036508">
    <property type="entry name" value="Chitin-bd_dom_sf"/>
</dbReference>
<dbReference type="EMBL" id="UYJE01002578">
    <property type="protein sequence ID" value="VDI12039.1"/>
    <property type="molecule type" value="Genomic_DNA"/>
</dbReference>
<feature type="compositionally biased region" description="Polar residues" evidence="1">
    <location>
        <begin position="321"/>
        <end position="330"/>
    </location>
</feature>
<feature type="region of interest" description="Disordered" evidence="1">
    <location>
        <begin position="215"/>
        <end position="236"/>
    </location>
</feature>
<keyword evidence="4" id="KW-1185">Reference proteome</keyword>
<dbReference type="Proteomes" id="UP000596742">
    <property type="component" value="Unassembled WGS sequence"/>
</dbReference>
<dbReference type="Pfam" id="PF18738">
    <property type="entry name" value="HEPN_DZIP3"/>
    <property type="match status" value="1"/>
</dbReference>